<evidence type="ECO:0000256" key="2">
    <source>
        <dbReference type="SAM" id="Phobius"/>
    </source>
</evidence>
<dbReference type="AlphaFoldDB" id="A0A378JKS9"/>
<feature type="coiled-coil region" evidence="1">
    <location>
        <begin position="47"/>
        <end position="74"/>
    </location>
</feature>
<keyword evidence="2" id="KW-0472">Membrane</keyword>
<dbReference type="InterPro" id="IPR007813">
    <property type="entry name" value="PilN"/>
</dbReference>
<accession>A0A378JKS9</accession>
<dbReference type="Pfam" id="PF05137">
    <property type="entry name" value="PilN"/>
    <property type="match status" value="1"/>
</dbReference>
<name>A0A378JKS9_9GAMM</name>
<dbReference type="RefSeq" id="WP_115330416.1">
    <property type="nucleotide sequence ID" value="NZ_CAAAHP010000004.1"/>
</dbReference>
<reference evidence="3 4" key="1">
    <citation type="submission" date="2018-06" db="EMBL/GenBank/DDBJ databases">
        <authorList>
            <consortium name="Pathogen Informatics"/>
            <person name="Doyle S."/>
        </authorList>
    </citation>
    <scope>NUCLEOTIDE SEQUENCE [LARGE SCALE GENOMIC DNA]</scope>
    <source>
        <strain evidence="3 4">NCTC13316</strain>
    </source>
</reference>
<dbReference type="EMBL" id="UGOD01000001">
    <property type="protein sequence ID" value="STX50720.1"/>
    <property type="molecule type" value="Genomic_DNA"/>
</dbReference>
<keyword evidence="2" id="KW-0812">Transmembrane</keyword>
<proteinExistence type="predicted"/>
<dbReference type="Proteomes" id="UP000254794">
    <property type="component" value="Unassembled WGS sequence"/>
</dbReference>
<dbReference type="PANTHER" id="PTHR40278:SF2">
    <property type="entry name" value="TYPE IV PILUS INNER MEMBRANE COMPONENT PILN"/>
    <property type="match status" value="1"/>
</dbReference>
<keyword evidence="2" id="KW-1133">Transmembrane helix</keyword>
<sequence length="183" mass="21294">MTNINLLPWRELRREQEKREFRTLMLGAVLIGIGIVILINYYVQDLNSSQTARNQRLQDEINTFNRQIREIKQLKQVRSELISRMKIIQGLQAKRTLTVHLFDELIKVVPDGIYLTDLKRVGDKITVQGYAESNTNVSILMRNIEQNPWIQDPVLTEIKKSKEATIVNNEFTLSFVLQSKNPS</sequence>
<organism evidence="3 4">
    <name type="scientific">Legionella busanensis</name>
    <dbReference type="NCBI Taxonomy" id="190655"/>
    <lineage>
        <taxon>Bacteria</taxon>
        <taxon>Pseudomonadati</taxon>
        <taxon>Pseudomonadota</taxon>
        <taxon>Gammaproteobacteria</taxon>
        <taxon>Legionellales</taxon>
        <taxon>Legionellaceae</taxon>
        <taxon>Legionella</taxon>
    </lineage>
</organism>
<keyword evidence="1" id="KW-0175">Coiled coil</keyword>
<dbReference type="GO" id="GO:0043107">
    <property type="term" value="P:type IV pilus-dependent motility"/>
    <property type="evidence" value="ECO:0007669"/>
    <property type="project" value="TreeGrafter"/>
</dbReference>
<evidence type="ECO:0000313" key="4">
    <source>
        <dbReference type="Proteomes" id="UP000254794"/>
    </source>
</evidence>
<dbReference type="OrthoDB" id="5296173at2"/>
<keyword evidence="4" id="KW-1185">Reference proteome</keyword>
<gene>
    <name evidence="3" type="ORF">NCTC13316_00806</name>
</gene>
<dbReference type="PANTHER" id="PTHR40278">
    <property type="entry name" value="DNA UTILIZATION PROTEIN HOFN"/>
    <property type="match status" value="1"/>
</dbReference>
<evidence type="ECO:0000256" key="1">
    <source>
        <dbReference type="SAM" id="Coils"/>
    </source>
</evidence>
<dbReference type="InterPro" id="IPR052534">
    <property type="entry name" value="Extracell_DNA_Util/SecSys_Comp"/>
</dbReference>
<dbReference type="GO" id="GO:0043683">
    <property type="term" value="P:type IV pilus assembly"/>
    <property type="evidence" value="ECO:0007669"/>
    <property type="project" value="TreeGrafter"/>
</dbReference>
<feature type="transmembrane region" description="Helical" evidence="2">
    <location>
        <begin position="21"/>
        <end position="43"/>
    </location>
</feature>
<protein>
    <submittedName>
        <fullName evidence="3">Type IV pilus assembly protein PilN</fullName>
    </submittedName>
</protein>
<evidence type="ECO:0000313" key="3">
    <source>
        <dbReference type="EMBL" id="STX50720.1"/>
    </source>
</evidence>